<dbReference type="PATRIC" id="fig|42253.5.peg.3455"/>
<dbReference type="InterPro" id="IPR055259">
    <property type="entry name" value="YkvP/CgeB_Glyco_trans-like"/>
</dbReference>
<dbReference type="EMBL" id="CP011801">
    <property type="protein sequence ID" value="ALA59896.1"/>
    <property type="molecule type" value="Genomic_DNA"/>
</dbReference>
<dbReference type="Proteomes" id="UP000069205">
    <property type="component" value="Chromosome"/>
</dbReference>
<proteinExistence type="predicted"/>
<accession>A0A0K2GG22</accession>
<dbReference type="SUPFAM" id="SSF53756">
    <property type="entry name" value="UDP-Glycosyltransferase/glycogen phosphorylase"/>
    <property type="match status" value="1"/>
</dbReference>
<dbReference type="KEGG" id="nmv:NITMOv2_3504"/>
<protein>
    <recommendedName>
        <fullName evidence="1">Spore protein YkvP/CgeB glycosyl transferase-like domain-containing protein</fullName>
    </recommendedName>
</protein>
<reference evidence="2 3" key="1">
    <citation type="journal article" date="2015" name="Proc. Natl. Acad. Sci. U.S.A.">
        <title>Expanded metabolic versatility of ubiquitous nitrite-oxidizing bacteria from the genus Nitrospira.</title>
        <authorList>
            <person name="Koch H."/>
            <person name="Lucker S."/>
            <person name="Albertsen M."/>
            <person name="Kitzinger K."/>
            <person name="Herbold C."/>
            <person name="Spieck E."/>
            <person name="Nielsen P.H."/>
            <person name="Wagner M."/>
            <person name="Daims H."/>
        </authorList>
    </citation>
    <scope>NUCLEOTIDE SEQUENCE [LARGE SCALE GENOMIC DNA]</scope>
    <source>
        <strain evidence="2 3">NSP M-1</strain>
    </source>
</reference>
<dbReference type="STRING" id="42253.NITMOv2_3504"/>
<evidence type="ECO:0000259" key="1">
    <source>
        <dbReference type="Pfam" id="PF13524"/>
    </source>
</evidence>
<evidence type="ECO:0000313" key="2">
    <source>
        <dbReference type="EMBL" id="ALA59896.1"/>
    </source>
</evidence>
<feature type="domain" description="Spore protein YkvP/CgeB glycosyl transferase-like" evidence="1">
    <location>
        <begin position="201"/>
        <end position="339"/>
    </location>
</feature>
<organism evidence="2 3">
    <name type="scientific">Nitrospira moscoviensis</name>
    <dbReference type="NCBI Taxonomy" id="42253"/>
    <lineage>
        <taxon>Bacteria</taxon>
        <taxon>Pseudomonadati</taxon>
        <taxon>Nitrospirota</taxon>
        <taxon>Nitrospiria</taxon>
        <taxon>Nitrospirales</taxon>
        <taxon>Nitrospiraceae</taxon>
        <taxon>Nitrospira</taxon>
    </lineage>
</organism>
<keyword evidence="3" id="KW-1185">Reference proteome</keyword>
<dbReference type="Pfam" id="PF13524">
    <property type="entry name" value="Glyco_trans_1_2"/>
    <property type="match status" value="1"/>
</dbReference>
<dbReference type="AlphaFoldDB" id="A0A0K2GG22"/>
<name>A0A0K2GG22_NITMO</name>
<evidence type="ECO:0000313" key="3">
    <source>
        <dbReference type="Proteomes" id="UP000069205"/>
    </source>
</evidence>
<sequence length="350" mass="40937">MSRILYIGDLNEYGRGFQRYRTLKDMGHDVVAFSHAKVSAPHRIDPPSFLYRVFWKLKIPLDDMHVNRKVIKAVRSSRFDLVWIEKGNMIWPWTLLRIKAFAPSIRLVSCSEDDMFASHGHSIWYRTGLRYYDVVFTTKAYNLAELKLWGAKQTKLFLDSYDEHIHRPWRLTDSERHRFACDVSAIGAFEKQRAESLLYLAESGVRVLVWGNGWRQWADRHPFLVVKDEFLFGEDYAKAICATKINVNFLRKINRDEVTSRSVEIPACGGFMLGERTARHMEFFQEGREAEFFASNEELLAKIQYYLAHDEEREKIAQAGRERCIRSGYSMRVQLAKMMEEVAHCQSAPC</sequence>
<gene>
    <name evidence="2" type="ORF">NITMOv2_3504</name>
</gene>